<keyword evidence="2" id="KW-1133">Transmembrane helix</keyword>
<evidence type="ECO:0000256" key="1">
    <source>
        <dbReference type="SAM" id="MobiDB-lite"/>
    </source>
</evidence>
<evidence type="ECO:0000313" key="3">
    <source>
        <dbReference type="EMBL" id="OAD69524.1"/>
    </source>
</evidence>
<dbReference type="OrthoDB" id="10379603at2759"/>
<evidence type="ECO:0000256" key="2">
    <source>
        <dbReference type="SAM" id="Phobius"/>
    </source>
</evidence>
<feature type="transmembrane region" description="Helical" evidence="2">
    <location>
        <begin position="510"/>
        <end position="529"/>
    </location>
</feature>
<feature type="transmembrane region" description="Helical" evidence="2">
    <location>
        <begin position="478"/>
        <end position="498"/>
    </location>
</feature>
<dbReference type="Proteomes" id="UP000077315">
    <property type="component" value="Unassembled WGS sequence"/>
</dbReference>
<evidence type="ECO:0000313" key="4">
    <source>
        <dbReference type="Proteomes" id="UP000077315"/>
    </source>
</evidence>
<keyword evidence="2" id="KW-0812">Transmembrane</keyword>
<sequence>MIPYYPQISSFLPNTKIYNFDPSKSLVDSHGNTNCRPPPSHTKCLCQEKDRSVFQPAIYIWKMSLRNPWLILCALVLTFVPSCRAPPIELNEAELSHALVAMTILRTILLGYLAHIATIRPELVGPTNSIVRRFQCFIFPSLGTAMAINSIYYAYNDEKILGTNQFKVPLEKYAEQAQNIYPKDPKQNTENQNPSGSSISPSTEIPKNQGLKVDLTNQNRHSRPSVSEIKYVGDWIVEYLKTNDNVMIKEYDNAAYLAAFLYLIGPEKAKKIKHCILNKHLILGFASAIYARRPRHSVILTEKFTVAGPGSECEYQTEIVPQNTRYLSIDMISQLRTACNIDSTSYIEICVTIGQAIYTTTECITMTGDKWTKSIMIIYTAMSILQTLSLIILHKQSSPFSLYYYKDIPWREALADNVVNDANTWRKVEVFDNDKERLSPSSNDGYYELLYEGSFLQFTIERREFKQRPGEDLWAQNYYLNIVISSIIGVGIPLLICIWADYNAKSITEWLVLSWILCSAILLLGIFSLKFNYHAYFVLMSICFIIIAIGGCGCLIAATIIGYLP</sequence>
<name>A0A162NH04_PHYB8</name>
<dbReference type="GeneID" id="29002519"/>
<dbReference type="EMBL" id="KV440991">
    <property type="protein sequence ID" value="OAD69524.1"/>
    <property type="molecule type" value="Genomic_DNA"/>
</dbReference>
<dbReference type="RefSeq" id="XP_018287564.1">
    <property type="nucleotide sequence ID" value="XM_018441613.1"/>
</dbReference>
<feature type="compositionally biased region" description="Polar residues" evidence="1">
    <location>
        <begin position="188"/>
        <end position="206"/>
    </location>
</feature>
<organism evidence="3 4">
    <name type="scientific">Phycomyces blakesleeanus (strain ATCC 8743b / DSM 1359 / FGSC 10004 / NBRC 33097 / NRRL 1555)</name>
    <dbReference type="NCBI Taxonomy" id="763407"/>
    <lineage>
        <taxon>Eukaryota</taxon>
        <taxon>Fungi</taxon>
        <taxon>Fungi incertae sedis</taxon>
        <taxon>Mucoromycota</taxon>
        <taxon>Mucoromycotina</taxon>
        <taxon>Mucoromycetes</taxon>
        <taxon>Mucorales</taxon>
        <taxon>Phycomycetaceae</taxon>
        <taxon>Phycomyces</taxon>
    </lineage>
</organism>
<dbReference type="AlphaFoldDB" id="A0A162NH04"/>
<keyword evidence="4" id="KW-1185">Reference proteome</keyword>
<gene>
    <name evidence="3" type="ORF">PHYBLDRAFT_66251</name>
</gene>
<protein>
    <submittedName>
        <fullName evidence="3">Uncharacterized protein</fullName>
    </submittedName>
</protein>
<dbReference type="VEuPathDB" id="FungiDB:PHYBLDRAFT_66251"/>
<feature type="region of interest" description="Disordered" evidence="1">
    <location>
        <begin position="180"/>
        <end position="207"/>
    </location>
</feature>
<accession>A0A162NH04</accession>
<reference evidence="4" key="1">
    <citation type="submission" date="2015-06" db="EMBL/GenBank/DDBJ databases">
        <title>Expansion of signal transduction pathways in fungi by whole-genome duplication.</title>
        <authorList>
            <consortium name="DOE Joint Genome Institute"/>
            <person name="Corrochano L.M."/>
            <person name="Kuo A."/>
            <person name="Marcet-Houben M."/>
            <person name="Polaino S."/>
            <person name="Salamov A."/>
            <person name="Villalobos J.M."/>
            <person name="Alvarez M.I."/>
            <person name="Avalos J."/>
            <person name="Benito E.P."/>
            <person name="Benoit I."/>
            <person name="Burger G."/>
            <person name="Camino L.P."/>
            <person name="Canovas D."/>
            <person name="Cerda-Olmedo E."/>
            <person name="Cheng J.-F."/>
            <person name="Dominguez A."/>
            <person name="Elias M."/>
            <person name="Eslava A.P."/>
            <person name="Glaser F."/>
            <person name="Grimwood J."/>
            <person name="Gutierrez G."/>
            <person name="Heitman J."/>
            <person name="Henrissat B."/>
            <person name="Iturriaga E.A."/>
            <person name="Lang B.F."/>
            <person name="Lavin J.L."/>
            <person name="Lee S."/>
            <person name="Li W."/>
            <person name="Lindquist E."/>
            <person name="Lopez-Garcia S."/>
            <person name="Luque E.M."/>
            <person name="Marcos A.T."/>
            <person name="Martin J."/>
            <person name="McCluskey K."/>
            <person name="Medina H.R."/>
            <person name="Miralles-Duran A."/>
            <person name="Miyazaki A."/>
            <person name="Munoz-Torres E."/>
            <person name="Oguiza J.A."/>
            <person name="Ohm R."/>
            <person name="Olmedo M."/>
            <person name="Orejas M."/>
            <person name="Ortiz-Castellanos L."/>
            <person name="Pisabarro A.G."/>
            <person name="Rodriguez-Romero J."/>
            <person name="Ruiz-Herrera J."/>
            <person name="Ruiz-Vazquez R."/>
            <person name="Sanz C."/>
            <person name="Schackwitz W."/>
            <person name="Schmutz J."/>
            <person name="Shahriari M."/>
            <person name="Shelest E."/>
            <person name="Silva-Franco F."/>
            <person name="Soanes D."/>
            <person name="Syed K."/>
            <person name="Tagua V.G."/>
            <person name="Talbot N.J."/>
            <person name="Thon M."/>
            <person name="De vries R.P."/>
            <person name="Wiebenga A."/>
            <person name="Yadav J.S."/>
            <person name="Braun E.L."/>
            <person name="Baker S."/>
            <person name="Garre V."/>
            <person name="Horwitz B."/>
            <person name="Torres-Martinez S."/>
            <person name="Idnurm A."/>
            <person name="Herrera-Estrella A."/>
            <person name="Gabaldon T."/>
            <person name="Grigoriev I.V."/>
        </authorList>
    </citation>
    <scope>NUCLEOTIDE SEQUENCE [LARGE SCALE GENOMIC DNA]</scope>
    <source>
        <strain evidence="4">NRRL 1555(-)</strain>
    </source>
</reference>
<keyword evidence="2" id="KW-0472">Membrane</keyword>
<dbReference type="InParanoid" id="A0A162NH04"/>
<feature type="transmembrane region" description="Helical" evidence="2">
    <location>
        <begin position="376"/>
        <end position="394"/>
    </location>
</feature>
<proteinExistence type="predicted"/>
<feature type="transmembrane region" description="Helical" evidence="2">
    <location>
        <begin position="535"/>
        <end position="564"/>
    </location>
</feature>